<sequence>MNHNSTSHANVQKQDPSANLKSVTGEIGKLHPNGNPLMAHKFGADPYALVFNNRVYLYMTSDKLEYDQNGLPQKNSYSSINRITVISSDDLVNWTDHGEIRVAGPQGAATWASQSWAPAAAHRIIEGKDRFFLYFANNASGIGVLSAPTPVGPWVDPIGKALITRETSGVEEVTWLFDPAVFVDDDHQAYIYFGGGIPEGKAERPDTARVMRLGDDMISVVGKAKVIPAPYMFEDSGIHKYNNMYYYTYCSNFDEGDRPEGDPPPGEIAYMTSVQPMGPWTYQGTLLQNPGHFFDVGGNNHHAIFQLADQWYIAYHAQTLCQAMNIPEGYRSTHLNRVEHDETSGRIKKVQADYQGVDQIKWFDPYQQVTGSTIGWSSGVSTEQCLNSNETSAEMAASDSNVISAKLQSDSWIAISNVDFGSEGPTIFKALILNQATEGVLELRLDRSDAPLIGELIIPSATGSLHWVELTTEVTGAQGEHDLYIMFNGSTDNSTILLREWKFNRQNEV</sequence>
<keyword evidence="2" id="KW-0624">Polysaccharide degradation</keyword>
<dbReference type="Gene3D" id="2.115.10.20">
    <property type="entry name" value="Glycosyl hydrolase domain, family 43"/>
    <property type="match status" value="1"/>
</dbReference>
<keyword evidence="2" id="KW-0858">Xylan degradation</keyword>
<dbReference type="CDD" id="cd09003">
    <property type="entry name" value="GH43_XynD-like"/>
    <property type="match status" value="1"/>
</dbReference>
<dbReference type="PANTHER" id="PTHR43772">
    <property type="entry name" value="ENDO-1,4-BETA-XYLANASE"/>
    <property type="match status" value="1"/>
</dbReference>
<dbReference type="InterPro" id="IPR008979">
    <property type="entry name" value="Galactose-bd-like_sf"/>
</dbReference>
<comment type="caution">
    <text evidence="10">The sequence shown here is derived from an EMBL/GenBank/DDBJ whole genome shotgun (WGS) entry which is preliminary data.</text>
</comment>
<dbReference type="SUPFAM" id="SSF75005">
    <property type="entry name" value="Arabinanase/levansucrase/invertase"/>
    <property type="match status" value="1"/>
</dbReference>
<reference evidence="11" key="2">
    <citation type="submission" date="2016-01" db="EMBL/GenBank/DDBJ databases">
        <title>Draft Genome Sequence of Paenibacillus amylolyticus Heshi-A3 that Was Isolated from Fermented Rice Bran with Aging Salted Mackerel, Which Was Named Heshiko as Traditional Fermented Seafood in Japan.</title>
        <authorList>
            <person name="Akuzawa S."/>
            <person name="Nakagawa J."/>
            <person name="Kanekatsu T."/>
            <person name="Kubota E."/>
            <person name="Ohtake R."/>
            <person name="Suzuki T."/>
            <person name="Kanesaki Y."/>
        </authorList>
    </citation>
    <scope>NUCLEOTIDE SEQUENCE [LARGE SCALE GENOMIC DNA]</scope>
    <source>
        <strain evidence="11">Heshi-A3</strain>
    </source>
</reference>
<evidence type="ECO:0000256" key="4">
    <source>
        <dbReference type="ARBA" id="ARBA00022801"/>
    </source>
</evidence>
<evidence type="ECO:0000313" key="11">
    <source>
        <dbReference type="Proteomes" id="UP000069697"/>
    </source>
</evidence>
<evidence type="ECO:0000259" key="9">
    <source>
        <dbReference type="PROSITE" id="PS51175"/>
    </source>
</evidence>
<dbReference type="AlphaFoldDB" id="A0A100VL13"/>
<evidence type="ECO:0000256" key="6">
    <source>
        <dbReference type="ARBA" id="ARBA00023295"/>
    </source>
</evidence>
<evidence type="ECO:0000256" key="5">
    <source>
        <dbReference type="ARBA" id="ARBA00023277"/>
    </source>
</evidence>
<dbReference type="Proteomes" id="UP000069697">
    <property type="component" value="Unassembled WGS sequence"/>
</dbReference>
<keyword evidence="4 8" id="KW-0378">Hydrolase</keyword>
<dbReference type="InterPro" id="IPR023296">
    <property type="entry name" value="Glyco_hydro_beta-prop_sf"/>
</dbReference>
<feature type="site" description="Important for catalytic activity, responsible for pKa modulation of the active site Glu and correct orientation of both the proton donor and substrate" evidence="7">
    <location>
        <position position="178"/>
    </location>
</feature>
<evidence type="ECO:0000256" key="2">
    <source>
        <dbReference type="ARBA" id="ARBA00022651"/>
    </source>
</evidence>
<dbReference type="RefSeq" id="WP_062834408.1">
    <property type="nucleotide sequence ID" value="NZ_BCNV01000001.1"/>
</dbReference>
<dbReference type="InterPro" id="IPR006584">
    <property type="entry name" value="Cellulose-bd_IV"/>
</dbReference>
<dbReference type="InterPro" id="IPR052176">
    <property type="entry name" value="Glycosyl_Hydrlase_43_Enz"/>
</dbReference>
<evidence type="ECO:0000313" key="10">
    <source>
        <dbReference type="EMBL" id="GAS81748.1"/>
    </source>
</evidence>
<comment type="similarity">
    <text evidence="1 8">Belongs to the glycosyl hydrolase 43 family.</text>
</comment>
<dbReference type="Pfam" id="PF03422">
    <property type="entry name" value="CBM_6"/>
    <property type="match status" value="1"/>
</dbReference>
<keyword evidence="5" id="KW-0119">Carbohydrate metabolism</keyword>
<dbReference type="EMBL" id="BCNV01000001">
    <property type="protein sequence ID" value="GAS81748.1"/>
    <property type="molecule type" value="Genomic_DNA"/>
</dbReference>
<organism evidence="10 11">
    <name type="scientific">Paenibacillus amylolyticus</name>
    <dbReference type="NCBI Taxonomy" id="1451"/>
    <lineage>
        <taxon>Bacteria</taxon>
        <taxon>Bacillati</taxon>
        <taxon>Bacillota</taxon>
        <taxon>Bacilli</taxon>
        <taxon>Bacillales</taxon>
        <taxon>Paenibacillaceae</taxon>
        <taxon>Paenibacillus</taxon>
    </lineage>
</organism>
<dbReference type="CDD" id="cd04084">
    <property type="entry name" value="CBM6_xylanase-like"/>
    <property type="match status" value="1"/>
</dbReference>
<name>A0A100VL13_PAEAM</name>
<feature type="domain" description="CBM6" evidence="9">
    <location>
        <begin position="364"/>
        <end position="504"/>
    </location>
</feature>
<dbReference type="PANTHER" id="PTHR43772:SF2">
    <property type="entry name" value="PUTATIVE (AFU_ORTHOLOGUE AFUA_2G04480)-RELATED"/>
    <property type="match status" value="1"/>
</dbReference>
<dbReference type="GO" id="GO:0030246">
    <property type="term" value="F:carbohydrate binding"/>
    <property type="evidence" value="ECO:0007669"/>
    <property type="project" value="InterPro"/>
</dbReference>
<evidence type="ECO:0000256" key="3">
    <source>
        <dbReference type="ARBA" id="ARBA00022729"/>
    </source>
</evidence>
<evidence type="ECO:0000256" key="8">
    <source>
        <dbReference type="RuleBase" id="RU361187"/>
    </source>
</evidence>
<dbReference type="InterPro" id="IPR006710">
    <property type="entry name" value="Glyco_hydro_43"/>
</dbReference>
<dbReference type="SMART" id="SM00606">
    <property type="entry name" value="CBD_IV"/>
    <property type="match status" value="1"/>
</dbReference>
<evidence type="ECO:0000256" key="1">
    <source>
        <dbReference type="ARBA" id="ARBA00009865"/>
    </source>
</evidence>
<dbReference type="SUPFAM" id="SSF49785">
    <property type="entry name" value="Galactose-binding domain-like"/>
    <property type="match status" value="1"/>
</dbReference>
<accession>A0A100VL13</accession>
<gene>
    <name evidence="10" type="ORF">PAHA3_1822</name>
</gene>
<keyword evidence="6 8" id="KW-0326">Glycosidase</keyword>
<keyword evidence="3" id="KW-0732">Signal</keyword>
<dbReference type="InterPro" id="IPR005084">
    <property type="entry name" value="CBM6"/>
</dbReference>
<dbReference type="Gene3D" id="2.60.120.260">
    <property type="entry name" value="Galactose-binding domain-like"/>
    <property type="match status" value="1"/>
</dbReference>
<dbReference type="Pfam" id="PF04616">
    <property type="entry name" value="Glyco_hydro_43"/>
    <property type="match status" value="1"/>
</dbReference>
<protein>
    <submittedName>
        <fullName evidence="10">Carbohydrate binding family protein</fullName>
    </submittedName>
</protein>
<dbReference type="PROSITE" id="PS51175">
    <property type="entry name" value="CBM6"/>
    <property type="match status" value="1"/>
</dbReference>
<dbReference type="GO" id="GO:0045493">
    <property type="term" value="P:xylan catabolic process"/>
    <property type="evidence" value="ECO:0007669"/>
    <property type="project" value="UniProtKB-KW"/>
</dbReference>
<dbReference type="GO" id="GO:0004553">
    <property type="term" value="F:hydrolase activity, hydrolyzing O-glycosyl compounds"/>
    <property type="evidence" value="ECO:0007669"/>
    <property type="project" value="InterPro"/>
</dbReference>
<proteinExistence type="inferred from homology"/>
<reference evidence="10 11" key="1">
    <citation type="journal article" date="2016" name="Genome Announc.">
        <title>Draft Genome Sequence of Paenibacillus amylolyticus Heshi-A3, Isolated from Fermented Rice Bran in a Japanese Fermented Seafood Dish.</title>
        <authorList>
            <person name="Akuzawa S."/>
            <person name="Nagaoka J."/>
            <person name="Kanekatsu M."/>
            <person name="Kubota E."/>
            <person name="Ohtake R."/>
            <person name="Suzuki T."/>
            <person name="Kanesaki Y."/>
        </authorList>
    </citation>
    <scope>NUCLEOTIDE SEQUENCE [LARGE SCALE GENOMIC DNA]</scope>
    <source>
        <strain evidence="10 11">Heshi-A3</strain>
    </source>
</reference>
<evidence type="ECO:0000256" key="7">
    <source>
        <dbReference type="PIRSR" id="PIRSR606710-2"/>
    </source>
</evidence>